<accession>A0A0B7NKB2</accession>
<evidence type="ECO:0000256" key="2">
    <source>
        <dbReference type="ARBA" id="ARBA00022980"/>
    </source>
</evidence>
<proteinExistence type="inferred from homology"/>
<sequence>MCNRQFHLSVADNYLFCNRQYTPAGLYKEAELLSGDLPCKMKSSRATIGIPSLSLDHPEYQPWWYVFKAKSCQYEKERKKDMQGTFQRQVEVGRVVLINSGADSGKLAVIIDIVDHNRALIDGPTTGVTRQAFPFRRMVLTPLVLKNLPRAIGQAALKKALEKNDTIAAWNKTAWAKKLEQRKTRAALTDFDRFKLMKLKNQRRFAVGSAVAAAKKQAA</sequence>
<comment type="similarity">
    <text evidence="1">Belongs to the eukaryotic ribosomal protein eL14 family.</text>
</comment>
<dbReference type="GO" id="GO:0042273">
    <property type="term" value="P:ribosomal large subunit biogenesis"/>
    <property type="evidence" value="ECO:0007669"/>
    <property type="project" value="TreeGrafter"/>
</dbReference>
<dbReference type="CDD" id="cd23702">
    <property type="entry name" value="eL14"/>
    <property type="match status" value="1"/>
</dbReference>
<keyword evidence="2" id="KW-0689">Ribosomal protein</keyword>
<evidence type="ECO:0000259" key="4">
    <source>
        <dbReference type="Pfam" id="PF01929"/>
    </source>
</evidence>
<evidence type="ECO:0000256" key="1">
    <source>
        <dbReference type="ARBA" id="ARBA00006592"/>
    </source>
</evidence>
<dbReference type="GO" id="GO:0003735">
    <property type="term" value="F:structural constituent of ribosome"/>
    <property type="evidence" value="ECO:0007669"/>
    <property type="project" value="InterPro"/>
</dbReference>
<dbReference type="STRING" id="35722.A0A0B7NKB2"/>
<dbReference type="AlphaFoldDB" id="A0A0B7NKB2"/>
<evidence type="ECO:0000256" key="3">
    <source>
        <dbReference type="ARBA" id="ARBA00023274"/>
    </source>
</evidence>
<protein>
    <recommendedName>
        <fullName evidence="4">Large ribosomal subunit protein eL14 domain-containing protein</fullName>
    </recommendedName>
</protein>
<reference evidence="5 6" key="1">
    <citation type="submission" date="2014-09" db="EMBL/GenBank/DDBJ databases">
        <authorList>
            <person name="Ellenberger Sabrina"/>
        </authorList>
    </citation>
    <scope>NUCLEOTIDE SEQUENCE [LARGE SCALE GENOMIC DNA]</scope>
    <source>
        <strain evidence="5 6">CBS 412.66</strain>
    </source>
</reference>
<dbReference type="Gene3D" id="2.30.30.30">
    <property type="match status" value="1"/>
</dbReference>
<gene>
    <name evidence="5" type="primary">PARPA_09587.1 scaffold 36923</name>
</gene>
<keyword evidence="3" id="KW-0687">Ribonucleoprotein</keyword>
<dbReference type="Pfam" id="PF01929">
    <property type="entry name" value="Ribosomal_L14e"/>
    <property type="match status" value="1"/>
</dbReference>
<dbReference type="GO" id="GO:0003723">
    <property type="term" value="F:RNA binding"/>
    <property type="evidence" value="ECO:0007669"/>
    <property type="project" value="InterPro"/>
</dbReference>
<dbReference type="InterPro" id="IPR014722">
    <property type="entry name" value="Rib_uL2_dom2"/>
</dbReference>
<dbReference type="Proteomes" id="UP000054107">
    <property type="component" value="Unassembled WGS sequence"/>
</dbReference>
<dbReference type="GO" id="GO:0006412">
    <property type="term" value="P:translation"/>
    <property type="evidence" value="ECO:0007669"/>
    <property type="project" value="InterPro"/>
</dbReference>
<dbReference type="PANTHER" id="PTHR11127:SF2">
    <property type="entry name" value="LARGE RIBOSOMAL SUBUNIT PROTEIN EL14"/>
    <property type="match status" value="1"/>
</dbReference>
<feature type="domain" description="Large ribosomal subunit protein eL14" evidence="4">
    <location>
        <begin position="130"/>
        <end position="204"/>
    </location>
</feature>
<dbReference type="OrthoDB" id="1875589at2759"/>
<evidence type="ECO:0000313" key="5">
    <source>
        <dbReference type="EMBL" id="CEP15378.1"/>
    </source>
</evidence>
<dbReference type="InterPro" id="IPR008991">
    <property type="entry name" value="Translation_prot_SH3-like_sf"/>
</dbReference>
<dbReference type="InterPro" id="IPR039660">
    <property type="entry name" value="Ribosomal_eL14"/>
</dbReference>
<dbReference type="PANTHER" id="PTHR11127">
    <property type="entry name" value="60S RIBOSOMAL PROTEIN L14"/>
    <property type="match status" value="1"/>
</dbReference>
<organism evidence="5 6">
    <name type="scientific">Parasitella parasitica</name>
    <dbReference type="NCBI Taxonomy" id="35722"/>
    <lineage>
        <taxon>Eukaryota</taxon>
        <taxon>Fungi</taxon>
        <taxon>Fungi incertae sedis</taxon>
        <taxon>Mucoromycota</taxon>
        <taxon>Mucoromycotina</taxon>
        <taxon>Mucoromycetes</taxon>
        <taxon>Mucorales</taxon>
        <taxon>Mucorineae</taxon>
        <taxon>Mucoraceae</taxon>
        <taxon>Parasitella</taxon>
    </lineage>
</organism>
<dbReference type="InterPro" id="IPR002784">
    <property type="entry name" value="Ribosomal_eL14_dom"/>
</dbReference>
<keyword evidence="6" id="KW-1185">Reference proteome</keyword>
<name>A0A0B7NKB2_9FUNG</name>
<dbReference type="Gene3D" id="6.10.250.2270">
    <property type="match status" value="1"/>
</dbReference>
<dbReference type="GO" id="GO:0022625">
    <property type="term" value="C:cytosolic large ribosomal subunit"/>
    <property type="evidence" value="ECO:0007669"/>
    <property type="project" value="TreeGrafter"/>
</dbReference>
<evidence type="ECO:0000313" key="6">
    <source>
        <dbReference type="Proteomes" id="UP000054107"/>
    </source>
</evidence>
<dbReference type="SUPFAM" id="SSF50104">
    <property type="entry name" value="Translation proteins SH3-like domain"/>
    <property type="match status" value="1"/>
</dbReference>
<dbReference type="EMBL" id="LN732103">
    <property type="protein sequence ID" value="CEP15378.1"/>
    <property type="molecule type" value="Genomic_DNA"/>
</dbReference>